<keyword evidence="3" id="KW-0378">Hydrolase</keyword>
<dbReference type="Pfam" id="PF04480">
    <property type="entry name" value="DUF559"/>
    <property type="match status" value="1"/>
</dbReference>
<dbReference type="GO" id="GO:0004519">
    <property type="term" value="F:endonuclease activity"/>
    <property type="evidence" value="ECO:0007669"/>
    <property type="project" value="UniProtKB-KW"/>
</dbReference>
<dbReference type="Pfam" id="PF14311">
    <property type="entry name" value="DUF4379"/>
    <property type="match status" value="2"/>
</dbReference>
<accession>A0A3G5ADD0</accession>
<dbReference type="InterPro" id="IPR025487">
    <property type="entry name" value="DUF4379"/>
</dbReference>
<evidence type="ECO:0000313" key="3">
    <source>
        <dbReference type="EMBL" id="AYV84624.1"/>
    </source>
</evidence>
<keyword evidence="3" id="KW-0540">Nuclease</keyword>
<evidence type="ECO:0000259" key="2">
    <source>
        <dbReference type="Pfam" id="PF14311"/>
    </source>
</evidence>
<dbReference type="EMBL" id="MK072413">
    <property type="protein sequence ID" value="AYV84624.1"/>
    <property type="molecule type" value="Genomic_DNA"/>
</dbReference>
<sequence length="581" mass="67714">MCTKKQRKLCGIDECVICFDRSFASHAKAILWSDMNQINPITVFKNSHHKFKFKCDDCGHISDSNPFMINIGSWCSYCEKNCKKLCDDDSCTSCFEKSFDSHEKKIFWDPANKEQPRNVFKHSGEKFSFLCICGHKFKTTVASVSSGTWCKFCENRVMCDDEGCSVCLKKSFASEEMAKYWSKDNVVPACSVFRGSPKKYKFDCTICGHQFEKSPNSITNGGSGCPFCVKAQFCGKDECVFCFKNSFGSHEKAKYWSNTNEIKPICLPKFSHELFKFDCECGHVYETTPALVSQGSWCHFCDHKLLCDRDDCTMCRNNSFASKFHAKYWSPENKLTPRQVFPTSNKKYKFICPDCDHTFESRLNLFNTTTKNGCPYCASHKLCSQDCKICFVKSFESHEKSKYWSGKNAETPRSIFRGTEKKYIFDCPYCKCEYIAMILSVVNGQWCGCILNKTENKLYKYLEATYERVIEKQKKFEWCKNKTFLPFDFCIEQFKLIIELDGMQHFKQISNWQSPEEAREKDKYKMKCANEHEYSIIRIFQEDVWDDKNDWQNKLKNAIKKYDAPTNIFIGDVYTKYNFCT</sequence>
<evidence type="ECO:0000259" key="1">
    <source>
        <dbReference type="Pfam" id="PF04480"/>
    </source>
</evidence>
<feature type="domain" description="Treble clef zinc finger" evidence="2">
    <location>
        <begin position="178"/>
        <end position="229"/>
    </location>
</feature>
<protein>
    <submittedName>
        <fullName evidence="3">Restriction endonuclease</fullName>
    </submittedName>
</protein>
<dbReference type="Gene3D" id="3.40.960.10">
    <property type="entry name" value="VSR Endonuclease"/>
    <property type="match status" value="1"/>
</dbReference>
<organism evidence="3">
    <name type="scientific">Hyperionvirus sp</name>
    <dbReference type="NCBI Taxonomy" id="2487770"/>
    <lineage>
        <taxon>Viruses</taxon>
        <taxon>Varidnaviria</taxon>
        <taxon>Bamfordvirae</taxon>
        <taxon>Nucleocytoviricota</taxon>
        <taxon>Megaviricetes</taxon>
        <taxon>Imitervirales</taxon>
        <taxon>Mimiviridae</taxon>
        <taxon>Klosneuvirinae</taxon>
    </lineage>
</organism>
<reference evidence="3" key="1">
    <citation type="submission" date="2018-10" db="EMBL/GenBank/DDBJ databases">
        <title>Hidden diversity of soil giant viruses.</title>
        <authorList>
            <person name="Schulz F."/>
            <person name="Alteio L."/>
            <person name="Goudeau D."/>
            <person name="Ryan E.M."/>
            <person name="Malmstrom R.R."/>
            <person name="Blanchard J."/>
            <person name="Woyke T."/>
        </authorList>
    </citation>
    <scope>NUCLEOTIDE SEQUENCE</scope>
    <source>
        <strain evidence="3">HYV1</strain>
    </source>
</reference>
<feature type="domain" description="DUF559" evidence="1">
    <location>
        <begin position="487"/>
        <end position="556"/>
    </location>
</feature>
<proteinExistence type="predicted"/>
<name>A0A3G5ADD0_9VIRU</name>
<keyword evidence="3" id="KW-0255">Endonuclease</keyword>
<dbReference type="InterPro" id="IPR007569">
    <property type="entry name" value="DUF559"/>
</dbReference>
<gene>
    <name evidence="3" type="ORF">Hyperionvirus31_14</name>
</gene>
<feature type="domain" description="Treble clef zinc finger" evidence="2">
    <location>
        <begin position="326"/>
        <end position="379"/>
    </location>
</feature>